<name>A0A820CP61_9BILA</name>
<evidence type="ECO:0000313" key="1">
    <source>
        <dbReference type="EMBL" id="CAF4219083.1"/>
    </source>
</evidence>
<feature type="non-terminal residue" evidence="1">
    <location>
        <position position="1"/>
    </location>
</feature>
<comment type="caution">
    <text evidence="1">The sequence shown here is derived from an EMBL/GenBank/DDBJ whole genome shotgun (WGS) entry which is preliminary data.</text>
</comment>
<gene>
    <name evidence="1" type="ORF">JBS370_LOCUS37358</name>
</gene>
<reference evidence="1" key="1">
    <citation type="submission" date="2021-02" db="EMBL/GenBank/DDBJ databases">
        <authorList>
            <person name="Nowell W R."/>
        </authorList>
    </citation>
    <scope>NUCLEOTIDE SEQUENCE</scope>
</reference>
<accession>A0A820CP61</accession>
<organism evidence="1 2">
    <name type="scientific">Rotaria sordida</name>
    <dbReference type="NCBI Taxonomy" id="392033"/>
    <lineage>
        <taxon>Eukaryota</taxon>
        <taxon>Metazoa</taxon>
        <taxon>Spiralia</taxon>
        <taxon>Gnathifera</taxon>
        <taxon>Rotifera</taxon>
        <taxon>Eurotatoria</taxon>
        <taxon>Bdelloidea</taxon>
        <taxon>Philodinida</taxon>
        <taxon>Philodinidae</taxon>
        <taxon>Rotaria</taxon>
    </lineage>
</organism>
<dbReference type="Proteomes" id="UP000663836">
    <property type="component" value="Unassembled WGS sequence"/>
</dbReference>
<dbReference type="EMBL" id="CAJOBD010016984">
    <property type="protein sequence ID" value="CAF4219083.1"/>
    <property type="molecule type" value="Genomic_DNA"/>
</dbReference>
<sequence>TTHHIYLGTTTTTTTTIDKTLSHTLFTFVLRSI</sequence>
<protein>
    <submittedName>
        <fullName evidence="1">Uncharacterized protein</fullName>
    </submittedName>
</protein>
<proteinExistence type="predicted"/>
<dbReference type="AlphaFoldDB" id="A0A820CP61"/>
<evidence type="ECO:0000313" key="2">
    <source>
        <dbReference type="Proteomes" id="UP000663836"/>
    </source>
</evidence>